<protein>
    <submittedName>
        <fullName evidence="2">Uncharacterized protein</fullName>
    </submittedName>
</protein>
<organism evidence="2 3">
    <name type="scientific">Ensete ventricosum</name>
    <name type="common">Abyssinian banana</name>
    <name type="synonym">Musa ensete</name>
    <dbReference type="NCBI Taxonomy" id="4639"/>
    <lineage>
        <taxon>Eukaryota</taxon>
        <taxon>Viridiplantae</taxon>
        <taxon>Streptophyta</taxon>
        <taxon>Embryophyta</taxon>
        <taxon>Tracheophyta</taxon>
        <taxon>Spermatophyta</taxon>
        <taxon>Magnoliopsida</taxon>
        <taxon>Liliopsida</taxon>
        <taxon>Zingiberales</taxon>
        <taxon>Musaceae</taxon>
        <taxon>Ensete</taxon>
    </lineage>
</organism>
<evidence type="ECO:0000256" key="1">
    <source>
        <dbReference type="SAM" id="MobiDB-lite"/>
    </source>
</evidence>
<name>A0A426ZHJ3_ENSVE</name>
<sequence>MGAGPSGELDHTLGVDVVWPALRPVVLLEWWDGSMTCLLTPSRLCHALPCLDGGMERLPTPKRLPFPFAVSRTRLWSAVTKSWSCASVLPAAGSRATDQTHCGPLFHYSFLASLIWSSREREREMRATSAADHNFGNDSTRDGWAERAGAPLTAAGALRFVRSTPSRVEAPTPPSRAALLARPDESPEK</sequence>
<proteinExistence type="predicted"/>
<reference evidence="2 3" key="1">
    <citation type="journal article" date="2014" name="Agronomy (Basel)">
        <title>A Draft Genome Sequence for Ensete ventricosum, the Drought-Tolerant Tree Against Hunger.</title>
        <authorList>
            <person name="Harrison J."/>
            <person name="Moore K.A."/>
            <person name="Paszkiewicz K."/>
            <person name="Jones T."/>
            <person name="Grant M."/>
            <person name="Ambacheew D."/>
            <person name="Muzemil S."/>
            <person name="Studholme D.J."/>
        </authorList>
    </citation>
    <scope>NUCLEOTIDE SEQUENCE [LARGE SCALE GENOMIC DNA]</scope>
</reference>
<dbReference type="AlphaFoldDB" id="A0A426ZHJ3"/>
<accession>A0A426ZHJ3</accession>
<feature type="region of interest" description="Disordered" evidence="1">
    <location>
        <begin position="163"/>
        <end position="189"/>
    </location>
</feature>
<feature type="region of interest" description="Disordered" evidence="1">
    <location>
        <begin position="127"/>
        <end position="148"/>
    </location>
</feature>
<dbReference type="EMBL" id="AMZH03006622">
    <property type="protein sequence ID" value="RRT63364.1"/>
    <property type="molecule type" value="Genomic_DNA"/>
</dbReference>
<evidence type="ECO:0000313" key="3">
    <source>
        <dbReference type="Proteomes" id="UP000287651"/>
    </source>
</evidence>
<gene>
    <name evidence="2" type="ORF">B296_00036132</name>
</gene>
<evidence type="ECO:0000313" key="2">
    <source>
        <dbReference type="EMBL" id="RRT63364.1"/>
    </source>
</evidence>
<dbReference type="Proteomes" id="UP000287651">
    <property type="component" value="Unassembled WGS sequence"/>
</dbReference>
<comment type="caution">
    <text evidence="2">The sequence shown here is derived from an EMBL/GenBank/DDBJ whole genome shotgun (WGS) entry which is preliminary data.</text>
</comment>